<sequence length="256" mass="27620">MSQTTAAETPAIQDQPAEGSRLEKRESEGVTTPIVVAENIHKTFRSGEIEVHALRGVDLTIGTGEMVAIMGPSGCGKTTLLNALSGLDSFDDGQVTIEGTSLADMNDRRRTDYRARRMGFVFQSFNLLPVISAVENVEMPLLVSGVRPAEARRRSLKSLESVGLADRASHRPMQLSGGQIQRVTIARALVNNPALVWADEPTGNLDVGSSTEVLGLMQQLNREEGQTFVIVTHDPQVAALCGRIVRMKDGEIAANE</sequence>
<dbReference type="InterPro" id="IPR017871">
    <property type="entry name" value="ABC_transporter-like_CS"/>
</dbReference>
<dbReference type="InterPro" id="IPR015854">
    <property type="entry name" value="ABC_transpr_LolD-like"/>
</dbReference>
<dbReference type="PROSITE" id="PS50893">
    <property type="entry name" value="ABC_TRANSPORTER_2"/>
    <property type="match status" value="1"/>
</dbReference>
<dbReference type="InterPro" id="IPR027417">
    <property type="entry name" value="P-loop_NTPase"/>
</dbReference>
<organism evidence="6">
    <name type="scientific">Caldilineaceae bacterium SB0661_bin_32</name>
    <dbReference type="NCBI Taxonomy" id="2605255"/>
    <lineage>
        <taxon>Bacteria</taxon>
        <taxon>Bacillati</taxon>
        <taxon>Chloroflexota</taxon>
        <taxon>Caldilineae</taxon>
        <taxon>Caldilineales</taxon>
        <taxon>Caldilineaceae</taxon>
    </lineage>
</organism>
<dbReference type="GO" id="GO:0005524">
    <property type="term" value="F:ATP binding"/>
    <property type="evidence" value="ECO:0007669"/>
    <property type="project" value="UniProtKB-KW"/>
</dbReference>
<keyword evidence="2" id="KW-0547">Nucleotide-binding</keyword>
<feature type="domain" description="ABC transporter" evidence="5">
    <location>
        <begin position="35"/>
        <end position="256"/>
    </location>
</feature>
<dbReference type="GO" id="GO:0005886">
    <property type="term" value="C:plasma membrane"/>
    <property type="evidence" value="ECO:0007669"/>
    <property type="project" value="TreeGrafter"/>
</dbReference>
<dbReference type="SMART" id="SM00382">
    <property type="entry name" value="AAA"/>
    <property type="match status" value="1"/>
</dbReference>
<dbReference type="GO" id="GO:0016887">
    <property type="term" value="F:ATP hydrolysis activity"/>
    <property type="evidence" value="ECO:0007669"/>
    <property type="project" value="InterPro"/>
</dbReference>
<comment type="caution">
    <text evidence="6">The sequence shown here is derived from an EMBL/GenBank/DDBJ whole genome shotgun (WGS) entry which is preliminary data.</text>
</comment>
<dbReference type="FunFam" id="3.40.50.300:FF:000032">
    <property type="entry name" value="Export ABC transporter ATP-binding protein"/>
    <property type="match status" value="1"/>
</dbReference>
<dbReference type="PROSITE" id="PS00211">
    <property type="entry name" value="ABC_TRANSPORTER_1"/>
    <property type="match status" value="1"/>
</dbReference>
<evidence type="ECO:0000256" key="2">
    <source>
        <dbReference type="ARBA" id="ARBA00022741"/>
    </source>
</evidence>
<dbReference type="SUPFAM" id="SSF52540">
    <property type="entry name" value="P-loop containing nucleoside triphosphate hydrolases"/>
    <property type="match status" value="1"/>
</dbReference>
<evidence type="ECO:0000313" key="6">
    <source>
        <dbReference type="EMBL" id="MYC96117.1"/>
    </source>
</evidence>
<gene>
    <name evidence="6" type="ORF">F4X14_14235</name>
</gene>
<dbReference type="PANTHER" id="PTHR24220">
    <property type="entry name" value="IMPORT ATP-BINDING PROTEIN"/>
    <property type="match status" value="1"/>
</dbReference>
<protein>
    <submittedName>
        <fullName evidence="6">ABC transporter ATP-binding protein</fullName>
    </submittedName>
</protein>
<dbReference type="EMBL" id="VXMH01000072">
    <property type="protein sequence ID" value="MYC96117.1"/>
    <property type="molecule type" value="Genomic_DNA"/>
</dbReference>
<dbReference type="PANTHER" id="PTHR24220:SF86">
    <property type="entry name" value="ABC TRANSPORTER ABCH.1"/>
    <property type="match status" value="1"/>
</dbReference>
<keyword evidence="3 6" id="KW-0067">ATP-binding</keyword>
<evidence type="ECO:0000259" key="5">
    <source>
        <dbReference type="PROSITE" id="PS50893"/>
    </source>
</evidence>
<dbReference type="GO" id="GO:0098796">
    <property type="term" value="C:membrane protein complex"/>
    <property type="evidence" value="ECO:0007669"/>
    <property type="project" value="UniProtKB-ARBA"/>
</dbReference>
<keyword evidence="1" id="KW-0813">Transport</keyword>
<dbReference type="Pfam" id="PF00005">
    <property type="entry name" value="ABC_tran"/>
    <property type="match status" value="1"/>
</dbReference>
<dbReference type="CDD" id="cd03255">
    <property type="entry name" value="ABC_MJ0796_LolCDE_FtsE"/>
    <property type="match status" value="1"/>
</dbReference>
<reference evidence="6" key="1">
    <citation type="submission" date="2019-09" db="EMBL/GenBank/DDBJ databases">
        <title>Characterisation of the sponge microbiome using genome-centric metagenomics.</title>
        <authorList>
            <person name="Engelberts J.P."/>
            <person name="Robbins S.J."/>
            <person name="De Goeij J.M."/>
            <person name="Aranda M."/>
            <person name="Bell S.C."/>
            <person name="Webster N.S."/>
        </authorList>
    </citation>
    <scope>NUCLEOTIDE SEQUENCE</scope>
    <source>
        <strain evidence="6">SB0661_bin_32</strain>
    </source>
</reference>
<evidence type="ECO:0000256" key="1">
    <source>
        <dbReference type="ARBA" id="ARBA00022448"/>
    </source>
</evidence>
<accession>A0A6B1DAT0</accession>
<dbReference type="InterPro" id="IPR017911">
    <property type="entry name" value="MacB-like_ATP-bd"/>
</dbReference>
<evidence type="ECO:0000256" key="4">
    <source>
        <dbReference type="SAM" id="MobiDB-lite"/>
    </source>
</evidence>
<dbReference type="InterPro" id="IPR003439">
    <property type="entry name" value="ABC_transporter-like_ATP-bd"/>
</dbReference>
<evidence type="ECO:0000256" key="3">
    <source>
        <dbReference type="ARBA" id="ARBA00022840"/>
    </source>
</evidence>
<dbReference type="GO" id="GO:0022857">
    <property type="term" value="F:transmembrane transporter activity"/>
    <property type="evidence" value="ECO:0007669"/>
    <property type="project" value="TreeGrafter"/>
</dbReference>
<feature type="region of interest" description="Disordered" evidence="4">
    <location>
        <begin position="1"/>
        <end position="30"/>
    </location>
</feature>
<proteinExistence type="predicted"/>
<dbReference type="Gene3D" id="3.40.50.300">
    <property type="entry name" value="P-loop containing nucleotide triphosphate hydrolases"/>
    <property type="match status" value="1"/>
</dbReference>
<dbReference type="InterPro" id="IPR003593">
    <property type="entry name" value="AAA+_ATPase"/>
</dbReference>
<dbReference type="AlphaFoldDB" id="A0A6B1DAT0"/>
<name>A0A6B1DAT0_9CHLR</name>